<evidence type="ECO:0000256" key="8">
    <source>
        <dbReference type="ARBA" id="ARBA00023002"/>
    </source>
</evidence>
<dbReference type="GO" id="GO:0042279">
    <property type="term" value="F:nitrite reductase (cytochrome, ammonia-forming) activity"/>
    <property type="evidence" value="ECO:0007669"/>
    <property type="project" value="UniProtKB-EC"/>
</dbReference>
<dbReference type="InterPro" id="IPR036280">
    <property type="entry name" value="Multihaem_cyt_sf"/>
</dbReference>
<keyword evidence="12" id="KW-0812">Transmembrane</keyword>
<evidence type="ECO:0000256" key="2">
    <source>
        <dbReference type="ARBA" id="ARBA00009288"/>
    </source>
</evidence>
<evidence type="ECO:0000256" key="9">
    <source>
        <dbReference type="ARBA" id="ARBA00023004"/>
    </source>
</evidence>
<feature type="transmembrane region" description="Helical" evidence="12">
    <location>
        <begin position="20"/>
        <end position="45"/>
    </location>
</feature>
<gene>
    <name evidence="13" type="primary">nrfA</name>
    <name evidence="13" type="ORF">Pan44_51090</name>
</gene>
<name>A0A517SLP9_9PLAN</name>
<protein>
    <recommendedName>
        <fullName evidence="3">nitrite reductase (cytochrome; ammonia-forming)</fullName>
        <ecNumber evidence="3">1.7.2.2</ecNumber>
    </recommendedName>
</protein>
<evidence type="ECO:0000256" key="11">
    <source>
        <dbReference type="SAM" id="MobiDB-lite"/>
    </source>
</evidence>
<dbReference type="CDD" id="cd00548">
    <property type="entry name" value="NrfA-like"/>
    <property type="match status" value="1"/>
</dbReference>
<accession>A0A517SLP9</accession>
<evidence type="ECO:0000256" key="3">
    <source>
        <dbReference type="ARBA" id="ARBA00011887"/>
    </source>
</evidence>
<dbReference type="GO" id="GO:0046872">
    <property type="term" value="F:metal ion binding"/>
    <property type="evidence" value="ECO:0007669"/>
    <property type="project" value="UniProtKB-KW"/>
</dbReference>
<dbReference type="GO" id="GO:0030288">
    <property type="term" value="C:outer membrane-bounded periplasmic space"/>
    <property type="evidence" value="ECO:0007669"/>
    <property type="project" value="TreeGrafter"/>
</dbReference>
<dbReference type="FunCoup" id="A0A517SLP9">
    <property type="interactions" value="21"/>
</dbReference>
<keyword evidence="8 13" id="KW-0560">Oxidoreductase</keyword>
<evidence type="ECO:0000313" key="13">
    <source>
        <dbReference type="EMBL" id="QDT57044.1"/>
    </source>
</evidence>
<dbReference type="GO" id="GO:0019645">
    <property type="term" value="P:anaerobic electron transport chain"/>
    <property type="evidence" value="ECO:0007669"/>
    <property type="project" value="TreeGrafter"/>
</dbReference>
<evidence type="ECO:0000256" key="7">
    <source>
        <dbReference type="ARBA" id="ARBA00022837"/>
    </source>
</evidence>
<dbReference type="Pfam" id="PF02335">
    <property type="entry name" value="Cytochrom_C552"/>
    <property type="match status" value="2"/>
</dbReference>
<keyword evidence="7" id="KW-0106">Calcium</keyword>
<dbReference type="RefSeq" id="WP_145034437.1">
    <property type="nucleotide sequence ID" value="NZ_CP036271.1"/>
</dbReference>
<dbReference type="AlphaFoldDB" id="A0A517SLP9"/>
<feature type="region of interest" description="Disordered" evidence="11">
    <location>
        <begin position="537"/>
        <end position="565"/>
    </location>
</feature>
<dbReference type="Gene3D" id="1.20.140.10">
    <property type="entry name" value="Butyryl-CoA Dehydrogenase, subunit A, domain 3"/>
    <property type="match status" value="1"/>
</dbReference>
<evidence type="ECO:0000256" key="10">
    <source>
        <dbReference type="ARBA" id="ARBA00049131"/>
    </source>
</evidence>
<comment type="similarity">
    <text evidence="2">Belongs to the cytochrome c-552 family.</text>
</comment>
<keyword evidence="5" id="KW-0479">Metal-binding</keyword>
<dbReference type="PIRSF" id="PIRSF000243">
    <property type="entry name" value="Cyt_c552"/>
    <property type="match status" value="1"/>
</dbReference>
<dbReference type="SUPFAM" id="SSF48695">
    <property type="entry name" value="Multiheme cytochromes"/>
    <property type="match status" value="1"/>
</dbReference>
<evidence type="ECO:0000256" key="12">
    <source>
        <dbReference type="SAM" id="Phobius"/>
    </source>
</evidence>
<dbReference type="GO" id="GO:0020037">
    <property type="term" value="F:heme binding"/>
    <property type="evidence" value="ECO:0007669"/>
    <property type="project" value="TreeGrafter"/>
</dbReference>
<dbReference type="InParanoid" id="A0A517SLP9"/>
<dbReference type="KEGG" id="ccos:Pan44_51090"/>
<dbReference type="EC" id="1.7.2.2" evidence="3"/>
<sequence length="565" mass="62310">MTSDSPQTPAVEKPRSSRGWYLAAALFAAVVVATFGVTALLVTIFEHRQESRQPFVRVVEVNEISTDPVPWGANWPTQFETYRRTVDDSETVHGGSSAMPASKLEEHPWLKRLYAGYAFSIDYREARGHAYMLLDQEVTERVTKRPQSGACLHCHASIIPTYRRLGLEALGEPADEKALAGDFNWAAVMKGFEVAGKLDYAAAHTELLKTPDGTPGESLALFPGGAAPVMALEPDKASQPAKPPASGDPHVGDAHPVGCIDCHDPTSMQIRVTRPGFIKGIAALAASDDSVPHLPSIERWRKGNRTTPYDPNVHASRQELRSYVCGQCHVEYYCASKETLFFPWNKGLKIEQIEATYNEHLFPDGSKFLDFKHGETGAPAFKAQHPEFEMWSQGIHARSGVSCADCHMPYERQGAMKVSSHWVRSPLLNINRACQVCHNVPEAELLDKVQTIQKRTASQLERAAVAMTDMLDAIREAQSAGAPEEVMAPILELQKQAMWRLDFVSSENSNGFHADQESMRILGESIDFSRQAQAMALKQRTPLPPSAERPVEPVQGITPREAPAP</sequence>
<evidence type="ECO:0000256" key="1">
    <source>
        <dbReference type="ARBA" id="ARBA00004196"/>
    </source>
</evidence>
<keyword evidence="12" id="KW-1133">Transmembrane helix</keyword>
<keyword evidence="14" id="KW-1185">Reference proteome</keyword>
<organism evidence="13 14">
    <name type="scientific">Caulifigura coniformis</name>
    <dbReference type="NCBI Taxonomy" id="2527983"/>
    <lineage>
        <taxon>Bacteria</taxon>
        <taxon>Pseudomonadati</taxon>
        <taxon>Planctomycetota</taxon>
        <taxon>Planctomycetia</taxon>
        <taxon>Planctomycetales</taxon>
        <taxon>Planctomycetaceae</taxon>
        <taxon>Caulifigura</taxon>
    </lineage>
</organism>
<keyword evidence="9" id="KW-0408">Iron</keyword>
<dbReference type="Gene3D" id="1.10.1130.10">
    <property type="entry name" value="Flavocytochrome C3, Chain A"/>
    <property type="match status" value="2"/>
</dbReference>
<dbReference type="OrthoDB" id="9780421at2"/>
<dbReference type="InterPro" id="IPR003321">
    <property type="entry name" value="Cyt_c552"/>
</dbReference>
<dbReference type="EMBL" id="CP036271">
    <property type="protein sequence ID" value="QDT57044.1"/>
    <property type="molecule type" value="Genomic_DNA"/>
</dbReference>
<evidence type="ECO:0000256" key="5">
    <source>
        <dbReference type="ARBA" id="ARBA00022723"/>
    </source>
</evidence>
<evidence type="ECO:0000256" key="6">
    <source>
        <dbReference type="ARBA" id="ARBA00022729"/>
    </source>
</evidence>
<evidence type="ECO:0000313" key="14">
    <source>
        <dbReference type="Proteomes" id="UP000315700"/>
    </source>
</evidence>
<dbReference type="PANTHER" id="PTHR30633:SF0">
    <property type="entry name" value="CYTOCHROME C-552"/>
    <property type="match status" value="1"/>
</dbReference>
<keyword evidence="12" id="KW-0472">Membrane</keyword>
<comment type="subcellular location">
    <subcellularLocation>
        <location evidence="1">Cell envelope</location>
    </subcellularLocation>
</comment>
<keyword evidence="6" id="KW-0732">Signal</keyword>
<proteinExistence type="inferred from homology"/>
<dbReference type="Proteomes" id="UP000315700">
    <property type="component" value="Chromosome"/>
</dbReference>
<dbReference type="PANTHER" id="PTHR30633">
    <property type="entry name" value="CYTOCHROME C-552 RESPIRATORY NITRITE REDUCTASE"/>
    <property type="match status" value="1"/>
</dbReference>
<reference evidence="13 14" key="1">
    <citation type="submission" date="2019-02" db="EMBL/GenBank/DDBJ databases">
        <title>Deep-cultivation of Planctomycetes and their phenomic and genomic characterization uncovers novel biology.</title>
        <authorList>
            <person name="Wiegand S."/>
            <person name="Jogler M."/>
            <person name="Boedeker C."/>
            <person name="Pinto D."/>
            <person name="Vollmers J."/>
            <person name="Rivas-Marin E."/>
            <person name="Kohn T."/>
            <person name="Peeters S.H."/>
            <person name="Heuer A."/>
            <person name="Rast P."/>
            <person name="Oberbeckmann S."/>
            <person name="Bunk B."/>
            <person name="Jeske O."/>
            <person name="Meyerdierks A."/>
            <person name="Storesund J.E."/>
            <person name="Kallscheuer N."/>
            <person name="Luecker S."/>
            <person name="Lage O.M."/>
            <person name="Pohl T."/>
            <person name="Merkel B.J."/>
            <person name="Hornburger P."/>
            <person name="Mueller R.-W."/>
            <person name="Bruemmer F."/>
            <person name="Labrenz M."/>
            <person name="Spormann A.M."/>
            <person name="Op den Camp H."/>
            <person name="Overmann J."/>
            <person name="Amann R."/>
            <person name="Jetten M.S.M."/>
            <person name="Mascher T."/>
            <person name="Medema M.H."/>
            <person name="Devos D.P."/>
            <person name="Kaster A.-K."/>
            <person name="Ovreas L."/>
            <person name="Rohde M."/>
            <person name="Galperin M.Y."/>
            <person name="Jogler C."/>
        </authorList>
    </citation>
    <scope>NUCLEOTIDE SEQUENCE [LARGE SCALE GENOMIC DNA]</scope>
    <source>
        <strain evidence="13 14">Pan44</strain>
    </source>
</reference>
<comment type="catalytic activity">
    <reaction evidence="10">
        <text>6 Fe(III)-[cytochrome c] + NH4(+) + 2 H2O = 6 Fe(II)-[cytochrome c] + nitrite + 8 H(+)</text>
        <dbReference type="Rhea" id="RHEA:13089"/>
        <dbReference type="Rhea" id="RHEA-COMP:10350"/>
        <dbReference type="Rhea" id="RHEA-COMP:14399"/>
        <dbReference type="ChEBI" id="CHEBI:15377"/>
        <dbReference type="ChEBI" id="CHEBI:15378"/>
        <dbReference type="ChEBI" id="CHEBI:16301"/>
        <dbReference type="ChEBI" id="CHEBI:28938"/>
        <dbReference type="ChEBI" id="CHEBI:29033"/>
        <dbReference type="ChEBI" id="CHEBI:29034"/>
        <dbReference type="EC" id="1.7.2.2"/>
    </reaction>
</comment>
<evidence type="ECO:0000256" key="4">
    <source>
        <dbReference type="ARBA" id="ARBA00022617"/>
    </source>
</evidence>
<keyword evidence="4" id="KW-0349">Heme</keyword>